<keyword evidence="1" id="KW-0812">Transmembrane</keyword>
<keyword evidence="1" id="KW-0472">Membrane</keyword>
<keyword evidence="3" id="KW-1185">Reference proteome</keyword>
<reference evidence="2 3" key="1">
    <citation type="journal article" date="2015" name="Antonie Van Leeuwenhoek">
        <title>Pseudooceanicola atlanticus gen. nov. sp. nov., isolated from surface seawater of the Atlantic Ocean and reclassification of Oceanicola batsensis, Oceanicola marinus, Oceanicola nitratireducens, Oceanicola nanhaiensis, Oceanicola antarcticus and Oceanicola flagellatus, as Pseudooceanicola batsensis comb. nov., Pseudooceanicola marinus comb. nov., Pseudooceanicola nitratireducens comb. nov., Pseudooceanicola nanhaiensis comb. nov., Pseudooceanicola antarcticus comb. nov., and Pseudooceanicola flagellatus comb. nov.</title>
        <authorList>
            <person name="Lai Q."/>
            <person name="Li G."/>
            <person name="Liu X."/>
            <person name="Du Y."/>
            <person name="Sun F."/>
            <person name="Shao Z."/>
        </authorList>
    </citation>
    <scope>NUCLEOTIDE SEQUENCE [LARGE SCALE GENOMIC DNA]</scope>
    <source>
        <strain evidence="2 3">22II-s11g</strain>
    </source>
</reference>
<evidence type="ECO:0008006" key="4">
    <source>
        <dbReference type="Google" id="ProtNLM"/>
    </source>
</evidence>
<sequence length="521" mass="56384">MSKDEILASCPDPGPAEEALIQRFADGSGKLTLGEGEFPEGEGPEVTIRAALIRALILQDKAPALRLRGARIEGTLDLNGITLHQDVTLVNCLLRGPIEALNARMRGLYLSGCHLNGLTADHARFAGAVYLRGETSVKGELSLAGTEIEGDLQLCGIALQAGGQDALFAPALTVSGSVYLGNYPYSEGQSDLSSEGALFLASAEIGHDLFITRCAISPREDVPPDAMFEGSEEHGPDIALSLARARIGGILYLRDNQIARGVVNLAGAHAERLRDEPAGPGASYPIRLDGFTYSDFSRHAETDLEARLAWLDRRPPDTPFTAQPYEHLARVLTHMGHRDDARAVRMKKERILRRSERQALAEQGRDAKWWSGWLLDQFIWVTVGYGFRPWRALIAALVLMIGLGAFFQATWAAGDMTPNAAPILISDDWIEATRVAPDNPGAYWSAPGRAGQDYETFNGFAYAADVVVPLVSLGQEEAWAPSTARSPLGRAGWWLRWIAKGLGWVITALGAAALTGVVRQE</sequence>
<dbReference type="OrthoDB" id="6865449at2"/>
<evidence type="ECO:0000313" key="3">
    <source>
        <dbReference type="Proteomes" id="UP000030004"/>
    </source>
</evidence>
<dbReference type="STRING" id="1461694.ATO9_06825"/>
<evidence type="ECO:0000256" key="1">
    <source>
        <dbReference type="SAM" id="Phobius"/>
    </source>
</evidence>
<gene>
    <name evidence="2" type="ORF">ATO9_06825</name>
</gene>
<organism evidence="2 3">
    <name type="scientific">Pseudooceanicola atlanticus</name>
    <dbReference type="NCBI Taxonomy" id="1461694"/>
    <lineage>
        <taxon>Bacteria</taxon>
        <taxon>Pseudomonadati</taxon>
        <taxon>Pseudomonadota</taxon>
        <taxon>Alphaproteobacteria</taxon>
        <taxon>Rhodobacterales</taxon>
        <taxon>Paracoccaceae</taxon>
        <taxon>Pseudooceanicola</taxon>
    </lineage>
</organism>
<dbReference type="AlphaFoldDB" id="A0A0A0EFH3"/>
<dbReference type="eggNOG" id="COG3210">
    <property type="taxonomic scope" value="Bacteria"/>
</dbReference>
<proteinExistence type="predicted"/>
<name>A0A0A0EFH3_9RHOB</name>
<evidence type="ECO:0000313" key="2">
    <source>
        <dbReference type="EMBL" id="KGM49721.1"/>
    </source>
</evidence>
<dbReference type="EMBL" id="AQQX01000002">
    <property type="protein sequence ID" value="KGM49721.1"/>
    <property type="molecule type" value="Genomic_DNA"/>
</dbReference>
<dbReference type="Proteomes" id="UP000030004">
    <property type="component" value="Unassembled WGS sequence"/>
</dbReference>
<keyword evidence="1" id="KW-1133">Transmembrane helix</keyword>
<feature type="transmembrane region" description="Helical" evidence="1">
    <location>
        <begin position="497"/>
        <end position="518"/>
    </location>
</feature>
<dbReference type="RefSeq" id="WP_043747050.1">
    <property type="nucleotide sequence ID" value="NZ_AQQX01000002.1"/>
</dbReference>
<comment type="caution">
    <text evidence="2">The sequence shown here is derived from an EMBL/GenBank/DDBJ whole genome shotgun (WGS) entry which is preliminary data.</text>
</comment>
<accession>A0A0A0EFH3</accession>
<protein>
    <recommendedName>
        <fullName evidence="4">Oxidoreductase</fullName>
    </recommendedName>
</protein>
<feature type="transmembrane region" description="Helical" evidence="1">
    <location>
        <begin position="394"/>
        <end position="414"/>
    </location>
</feature>